<dbReference type="Proteomes" id="UP000828048">
    <property type="component" value="Chromosome 9"/>
</dbReference>
<name>A0ACB7ZJ26_9ERIC</name>
<protein>
    <submittedName>
        <fullName evidence="1">Uncharacterized protein</fullName>
    </submittedName>
</protein>
<reference evidence="1 2" key="1">
    <citation type="journal article" date="2021" name="Hortic Res">
        <title>High-quality reference genome and annotation aids understanding of berry development for evergreen blueberry (Vaccinium darrowii).</title>
        <authorList>
            <person name="Yu J."/>
            <person name="Hulse-Kemp A.M."/>
            <person name="Babiker E."/>
            <person name="Staton M."/>
        </authorList>
    </citation>
    <scope>NUCLEOTIDE SEQUENCE [LARGE SCALE GENOMIC DNA]</scope>
    <source>
        <strain evidence="2">cv. NJ 8807/NJ 8810</strain>
        <tissue evidence="1">Young leaf</tissue>
    </source>
</reference>
<sequence>MAIEGHEFTPKDVEQDEDKAEMVFQRDRCCFCIPRLGPIRSASTEEGPWDRGVNALMKVREWTEIAAGPRWKTFIRRFNRSKTGGGVRHGKFQYDPLSYALNFDEGDGQHGDLDEDEYMIKGSFSLRYAAVPVSANSSMDLGKDAPPLT</sequence>
<evidence type="ECO:0000313" key="2">
    <source>
        <dbReference type="Proteomes" id="UP000828048"/>
    </source>
</evidence>
<gene>
    <name evidence="1" type="ORF">Vadar_008735</name>
</gene>
<evidence type="ECO:0000313" key="1">
    <source>
        <dbReference type="EMBL" id="KAH7865596.1"/>
    </source>
</evidence>
<keyword evidence="2" id="KW-1185">Reference proteome</keyword>
<proteinExistence type="predicted"/>
<organism evidence="1 2">
    <name type="scientific">Vaccinium darrowii</name>
    <dbReference type="NCBI Taxonomy" id="229202"/>
    <lineage>
        <taxon>Eukaryota</taxon>
        <taxon>Viridiplantae</taxon>
        <taxon>Streptophyta</taxon>
        <taxon>Embryophyta</taxon>
        <taxon>Tracheophyta</taxon>
        <taxon>Spermatophyta</taxon>
        <taxon>Magnoliopsida</taxon>
        <taxon>eudicotyledons</taxon>
        <taxon>Gunneridae</taxon>
        <taxon>Pentapetalae</taxon>
        <taxon>asterids</taxon>
        <taxon>Ericales</taxon>
        <taxon>Ericaceae</taxon>
        <taxon>Vaccinioideae</taxon>
        <taxon>Vaccinieae</taxon>
        <taxon>Vaccinium</taxon>
    </lineage>
</organism>
<dbReference type="EMBL" id="CM037159">
    <property type="protein sequence ID" value="KAH7865596.1"/>
    <property type="molecule type" value="Genomic_DNA"/>
</dbReference>
<comment type="caution">
    <text evidence="1">The sequence shown here is derived from an EMBL/GenBank/DDBJ whole genome shotgun (WGS) entry which is preliminary data.</text>
</comment>
<accession>A0ACB7ZJ26</accession>